<proteinExistence type="predicted"/>
<gene>
    <name evidence="1" type="ORF">E5288_WYG015095</name>
</gene>
<evidence type="ECO:0000313" key="2">
    <source>
        <dbReference type="Proteomes" id="UP000322234"/>
    </source>
</evidence>
<keyword evidence="2" id="KW-1185">Reference proteome</keyword>
<reference evidence="1" key="1">
    <citation type="submission" date="2019-10" db="EMBL/GenBank/DDBJ databases">
        <title>The sequence and de novo assembly of the wild yak genome.</title>
        <authorList>
            <person name="Liu Y."/>
        </authorList>
    </citation>
    <scope>NUCLEOTIDE SEQUENCE [LARGE SCALE GENOMIC DNA]</scope>
    <source>
        <strain evidence="1">WY2019</strain>
    </source>
</reference>
<sequence length="123" mass="13997">MLGDASEQREKMADGAWSLFTEHETSHHSAFLLLPQRWDFYCHKLHSIGFTEEQAWSQGPHSHSDVHVSAPQVSECGGNRYNQTIVSWVLPFNFDQHPQIDHLLASKLLSSFPVTFLAYSNSL</sequence>
<comment type="caution">
    <text evidence="1">The sequence shown here is derived from an EMBL/GenBank/DDBJ whole genome shotgun (WGS) entry which is preliminary data.</text>
</comment>
<dbReference type="Proteomes" id="UP000322234">
    <property type="component" value="Unassembled WGS sequence"/>
</dbReference>
<organism evidence="1 2">
    <name type="scientific">Bos mutus</name>
    <name type="common">wild yak</name>
    <dbReference type="NCBI Taxonomy" id="72004"/>
    <lineage>
        <taxon>Eukaryota</taxon>
        <taxon>Metazoa</taxon>
        <taxon>Chordata</taxon>
        <taxon>Craniata</taxon>
        <taxon>Vertebrata</taxon>
        <taxon>Euteleostomi</taxon>
        <taxon>Mammalia</taxon>
        <taxon>Eutheria</taxon>
        <taxon>Laurasiatheria</taxon>
        <taxon>Artiodactyla</taxon>
        <taxon>Ruminantia</taxon>
        <taxon>Pecora</taxon>
        <taxon>Bovidae</taxon>
        <taxon>Bovinae</taxon>
        <taxon>Bos</taxon>
    </lineage>
</organism>
<dbReference type="EMBL" id="VBQZ03000053">
    <property type="protein sequence ID" value="MXQ89121.1"/>
    <property type="molecule type" value="Genomic_DNA"/>
</dbReference>
<name>A0A6B0RJI7_9CETA</name>
<dbReference type="AlphaFoldDB" id="A0A6B0RJI7"/>
<evidence type="ECO:0000313" key="1">
    <source>
        <dbReference type="EMBL" id="MXQ89121.1"/>
    </source>
</evidence>
<accession>A0A6B0RJI7</accession>
<protein>
    <submittedName>
        <fullName evidence="1">Uncharacterized protein</fullName>
    </submittedName>
</protein>